<proteinExistence type="predicted"/>
<dbReference type="RefSeq" id="WP_380889311.1">
    <property type="nucleotide sequence ID" value="NZ_JBHUDY010000001.1"/>
</dbReference>
<dbReference type="Proteomes" id="UP001597115">
    <property type="component" value="Unassembled WGS sequence"/>
</dbReference>
<comment type="caution">
    <text evidence="2">The sequence shown here is derived from an EMBL/GenBank/DDBJ whole genome shotgun (WGS) entry which is preliminary data.</text>
</comment>
<keyword evidence="1" id="KW-0732">Signal</keyword>
<accession>A0ABW4I5C5</accession>
<evidence type="ECO:0000313" key="3">
    <source>
        <dbReference type="Proteomes" id="UP001597115"/>
    </source>
</evidence>
<keyword evidence="3" id="KW-1185">Reference proteome</keyword>
<gene>
    <name evidence="2" type="ORF">ACFSCW_11475</name>
</gene>
<name>A0ABW4I5C5_9SPHN</name>
<organism evidence="2 3">
    <name type="scientific">Sphingomonas tabacisoli</name>
    <dbReference type="NCBI Taxonomy" id="2249466"/>
    <lineage>
        <taxon>Bacteria</taxon>
        <taxon>Pseudomonadati</taxon>
        <taxon>Pseudomonadota</taxon>
        <taxon>Alphaproteobacteria</taxon>
        <taxon>Sphingomonadales</taxon>
        <taxon>Sphingomonadaceae</taxon>
        <taxon>Sphingomonas</taxon>
    </lineage>
</organism>
<protein>
    <submittedName>
        <fullName evidence="2">Uncharacterized protein</fullName>
    </submittedName>
</protein>
<reference evidence="3" key="1">
    <citation type="journal article" date="2019" name="Int. J. Syst. Evol. Microbiol.">
        <title>The Global Catalogue of Microorganisms (GCM) 10K type strain sequencing project: providing services to taxonomists for standard genome sequencing and annotation.</title>
        <authorList>
            <consortium name="The Broad Institute Genomics Platform"/>
            <consortium name="The Broad Institute Genome Sequencing Center for Infectious Disease"/>
            <person name="Wu L."/>
            <person name="Ma J."/>
        </authorList>
    </citation>
    <scope>NUCLEOTIDE SEQUENCE [LARGE SCALE GENOMIC DNA]</scope>
    <source>
        <strain evidence="3">CGMCC 1.16275</strain>
    </source>
</reference>
<dbReference type="EMBL" id="JBHUDY010000001">
    <property type="protein sequence ID" value="MFD1612422.1"/>
    <property type="molecule type" value="Genomic_DNA"/>
</dbReference>
<feature type="signal peptide" evidence="1">
    <location>
        <begin position="1"/>
        <end position="18"/>
    </location>
</feature>
<feature type="chain" id="PRO_5047383728" evidence="1">
    <location>
        <begin position="19"/>
        <end position="152"/>
    </location>
</feature>
<evidence type="ECO:0000256" key="1">
    <source>
        <dbReference type="SAM" id="SignalP"/>
    </source>
</evidence>
<sequence>MKKLLVSLALASSTLVAAAPVSAQYYRDRDDSYQDRYNRGDEDRYDRGYNRGYGNRYDDRYGGETFTRHNWFGQRMDRIGVEAQRAAERGLISPREQQQLGYEQQQLWRIAQSYYASNGLDPRERDDLERRLDRLERRVQYARNDDRPYRRY</sequence>
<evidence type="ECO:0000313" key="2">
    <source>
        <dbReference type="EMBL" id="MFD1612422.1"/>
    </source>
</evidence>